<dbReference type="Gene3D" id="3.30.70.120">
    <property type="match status" value="1"/>
</dbReference>
<accession>A0A3N2PS51</accession>
<dbReference type="EMBL" id="ML119057">
    <property type="protein sequence ID" value="ROT37325.1"/>
    <property type="molecule type" value="Genomic_DNA"/>
</dbReference>
<dbReference type="Proteomes" id="UP000272025">
    <property type="component" value="Unassembled WGS sequence"/>
</dbReference>
<dbReference type="SUPFAM" id="SSF102705">
    <property type="entry name" value="NIF3 (NGG1p interacting factor 3)-like"/>
    <property type="match status" value="1"/>
</dbReference>
<dbReference type="InterPro" id="IPR015867">
    <property type="entry name" value="N-reg_PII/ATP_PRibTrfase_C"/>
</dbReference>
<proteinExistence type="predicted"/>
<name>A0A3N2PS51_SODAK</name>
<dbReference type="PANTHER" id="PTHR41774">
    <property type="match status" value="1"/>
</dbReference>
<reference evidence="2 3" key="1">
    <citation type="journal article" date="2018" name="Mol. Ecol.">
        <title>The obligate alkalophilic soda-lake fungus Sodiomyces alkalinus has shifted to a protein diet.</title>
        <authorList>
            <person name="Grum-Grzhimaylo A.A."/>
            <person name="Falkoski D.L."/>
            <person name="van den Heuvel J."/>
            <person name="Valero-Jimenez C.A."/>
            <person name="Min B."/>
            <person name="Choi I.G."/>
            <person name="Lipzen A."/>
            <person name="Daum C.G."/>
            <person name="Aanen D.K."/>
            <person name="Tsang A."/>
            <person name="Henrissat B."/>
            <person name="Bilanenko E.N."/>
            <person name="de Vries R.P."/>
            <person name="van Kan J.A.L."/>
            <person name="Grigoriev I.V."/>
            <person name="Debets A.J.M."/>
        </authorList>
    </citation>
    <scope>NUCLEOTIDE SEQUENCE [LARGE SCALE GENOMIC DNA]</scope>
    <source>
        <strain evidence="2 3">F11</strain>
    </source>
</reference>
<dbReference type="GeneID" id="39580681"/>
<dbReference type="AlphaFoldDB" id="A0A3N2PS51"/>
<organism evidence="2 3">
    <name type="scientific">Sodiomyces alkalinus (strain CBS 110278 / VKM F-3762 / F11)</name>
    <name type="common">Alkaliphilic filamentous fungus</name>
    <dbReference type="NCBI Taxonomy" id="1314773"/>
    <lineage>
        <taxon>Eukaryota</taxon>
        <taxon>Fungi</taxon>
        <taxon>Dikarya</taxon>
        <taxon>Ascomycota</taxon>
        <taxon>Pezizomycotina</taxon>
        <taxon>Sordariomycetes</taxon>
        <taxon>Hypocreomycetidae</taxon>
        <taxon>Glomerellales</taxon>
        <taxon>Plectosphaerellaceae</taxon>
        <taxon>Sodiomyces</taxon>
    </lineage>
</organism>
<evidence type="ECO:0000313" key="2">
    <source>
        <dbReference type="EMBL" id="ROT37325.1"/>
    </source>
</evidence>
<dbReference type="OrthoDB" id="15981at2759"/>
<dbReference type="STRING" id="1314773.A0A3N2PS51"/>
<dbReference type="InterPro" id="IPR036069">
    <property type="entry name" value="DUF34/NIF3_sf"/>
</dbReference>
<evidence type="ECO:0000313" key="3">
    <source>
        <dbReference type="Proteomes" id="UP000272025"/>
    </source>
</evidence>
<dbReference type="RefSeq" id="XP_028465131.1">
    <property type="nucleotide sequence ID" value="XM_028612203.1"/>
</dbReference>
<gene>
    <name evidence="2" type="ORF">SODALDRAFT_334414</name>
</gene>
<evidence type="ECO:0000256" key="1">
    <source>
        <dbReference type="ARBA" id="ARBA00020998"/>
    </source>
</evidence>
<protein>
    <recommendedName>
        <fullName evidence="1">ATP phosphoribosyltransferase</fullName>
    </recommendedName>
</protein>
<dbReference type="PANTHER" id="PTHR41774:SF1">
    <property type="entry name" value="NGG1P INTERACTING FACTOR NIF3"/>
    <property type="match status" value="1"/>
</dbReference>
<sequence length="110" mass="11836">MDRYKLVYTVPASHLTATKDAVFAAGAGVYQGGKYVQVAFELTGQGQFLPVAEAGADPHTGSAGQLERVLEYRVEILCEGRDTAKAAVAALKSSHPYEVPAYEVYKLEDL</sequence>
<keyword evidence="3" id="KW-1185">Reference proteome</keyword>